<dbReference type="EMBL" id="JAEAOA010001522">
    <property type="protein sequence ID" value="KAK3583445.1"/>
    <property type="molecule type" value="Genomic_DNA"/>
</dbReference>
<sequence>MTDFFSQLACTAKTPLHINLSLPNKEKTSQTTLPLHPNPSLPNNKALSDSLTTPHKSFSSKQQSPLRQPYHSTQILLFQTTKPSQTALPLHTNPSLPNNKALRQPYHSRHILLFQTTKPSQTALPLHTNPSLPNNKTLSDSLTTTHKSFSSKQQSPLRQPYHYTQILLFQTTKPSQIASALHANPSLPNNKALSDSLTTTHKSFSSKQQSPLRQPYHYTQILLFQTTKPSQTALPLHTNPSLPNNKALSDRLTSPRKSFSSKQQSPLRQPYLSTRIFFSKQLYS</sequence>
<reference evidence="2" key="3">
    <citation type="submission" date="2023-05" db="EMBL/GenBank/DDBJ databases">
        <authorList>
            <person name="Smith C.H."/>
        </authorList>
    </citation>
    <scope>NUCLEOTIDE SEQUENCE</scope>
    <source>
        <strain evidence="2">CHS0354</strain>
        <tissue evidence="2">Mantle</tissue>
    </source>
</reference>
<proteinExistence type="predicted"/>
<accession>A0AAE0S1E3</accession>
<dbReference type="AlphaFoldDB" id="A0AAE0S1E3"/>
<gene>
    <name evidence="2" type="ORF">CHS0354_025577</name>
</gene>
<feature type="compositionally biased region" description="Polar residues" evidence="1">
    <location>
        <begin position="45"/>
        <end position="68"/>
    </location>
</feature>
<reference evidence="2" key="1">
    <citation type="journal article" date="2021" name="Genome Biol. Evol.">
        <title>A High-Quality Reference Genome for a Parasitic Bivalve with Doubly Uniparental Inheritance (Bivalvia: Unionida).</title>
        <authorList>
            <person name="Smith C.H."/>
        </authorList>
    </citation>
    <scope>NUCLEOTIDE SEQUENCE</scope>
    <source>
        <strain evidence="2">CHS0354</strain>
    </source>
</reference>
<organism evidence="2 3">
    <name type="scientific">Potamilus streckersoni</name>
    <dbReference type="NCBI Taxonomy" id="2493646"/>
    <lineage>
        <taxon>Eukaryota</taxon>
        <taxon>Metazoa</taxon>
        <taxon>Spiralia</taxon>
        <taxon>Lophotrochozoa</taxon>
        <taxon>Mollusca</taxon>
        <taxon>Bivalvia</taxon>
        <taxon>Autobranchia</taxon>
        <taxon>Heteroconchia</taxon>
        <taxon>Palaeoheterodonta</taxon>
        <taxon>Unionida</taxon>
        <taxon>Unionoidea</taxon>
        <taxon>Unionidae</taxon>
        <taxon>Ambleminae</taxon>
        <taxon>Lampsilini</taxon>
        <taxon>Potamilus</taxon>
    </lineage>
</organism>
<feature type="compositionally biased region" description="Polar residues" evidence="1">
    <location>
        <begin position="186"/>
        <end position="211"/>
    </location>
</feature>
<evidence type="ECO:0000313" key="2">
    <source>
        <dbReference type="EMBL" id="KAK3583445.1"/>
    </source>
</evidence>
<evidence type="ECO:0000313" key="3">
    <source>
        <dbReference type="Proteomes" id="UP001195483"/>
    </source>
</evidence>
<comment type="caution">
    <text evidence="2">The sequence shown here is derived from an EMBL/GenBank/DDBJ whole genome shotgun (WGS) entry which is preliminary data.</text>
</comment>
<feature type="region of interest" description="Disordered" evidence="1">
    <location>
        <begin position="182"/>
        <end position="211"/>
    </location>
</feature>
<reference evidence="2" key="2">
    <citation type="journal article" date="2021" name="Genome Biol. Evol.">
        <title>Developing a high-quality reference genome for a parasitic bivalve with doubly uniparental inheritance (Bivalvia: Unionida).</title>
        <authorList>
            <person name="Smith C.H."/>
        </authorList>
    </citation>
    <scope>NUCLEOTIDE SEQUENCE</scope>
    <source>
        <strain evidence="2">CHS0354</strain>
        <tissue evidence="2">Mantle</tissue>
    </source>
</reference>
<feature type="region of interest" description="Disordered" evidence="1">
    <location>
        <begin position="124"/>
        <end position="156"/>
    </location>
</feature>
<evidence type="ECO:0000256" key="1">
    <source>
        <dbReference type="SAM" id="MobiDB-lite"/>
    </source>
</evidence>
<keyword evidence="3" id="KW-1185">Reference proteome</keyword>
<name>A0AAE0S1E3_9BIVA</name>
<feature type="region of interest" description="Disordered" evidence="1">
    <location>
        <begin position="232"/>
        <end position="267"/>
    </location>
</feature>
<dbReference type="Proteomes" id="UP001195483">
    <property type="component" value="Unassembled WGS sequence"/>
</dbReference>
<protein>
    <submittedName>
        <fullName evidence="2">Uncharacterized protein</fullName>
    </submittedName>
</protein>
<feature type="region of interest" description="Disordered" evidence="1">
    <location>
        <begin position="27"/>
        <end position="68"/>
    </location>
</feature>